<name>F8MKY8_NEUT8</name>
<keyword evidence="3" id="KW-1185">Reference proteome</keyword>
<evidence type="ECO:0000313" key="2">
    <source>
        <dbReference type="EMBL" id="EGO58313.1"/>
    </source>
</evidence>
<dbReference type="KEGG" id="nte:NEUTE1DRAFT122576"/>
<evidence type="ECO:0000313" key="3">
    <source>
        <dbReference type="Proteomes" id="UP000008065"/>
    </source>
</evidence>
<sequence>MPHLSSRGGGLLHYVLDDAEPAAARYPVSPTSPSQKEPLTSSWNIPIVVTGRELKLPSRTMEVRSLVRSPLALGLTKQRAGVLDAFLELCHSRGSLEHPVGLSNEDVRDDLNDEKTTLCYDEHHWQICRKFLRGRPFNPDRAPTQFDEAQEIRSKQAAYDTIGITDFENTKDMPPRRATARTGQLPTRRDGYETTTPENYIVPLTSAVYLVDIASFAFKQTWDTSNDNYYEHQRDRCTSLIHPQGLRVRRLKGEPNCLGMKPA</sequence>
<dbReference type="OrthoDB" id="30289at2759"/>
<dbReference type="EMBL" id="GL891304">
    <property type="protein sequence ID" value="EGO58313.1"/>
    <property type="molecule type" value="Genomic_DNA"/>
</dbReference>
<proteinExistence type="predicted"/>
<evidence type="ECO:0000256" key="1">
    <source>
        <dbReference type="SAM" id="MobiDB-lite"/>
    </source>
</evidence>
<organism evidence="2 3">
    <name type="scientific">Neurospora tetrasperma (strain FGSC 2508 / ATCC MYA-4615 / P0657)</name>
    <dbReference type="NCBI Taxonomy" id="510951"/>
    <lineage>
        <taxon>Eukaryota</taxon>
        <taxon>Fungi</taxon>
        <taxon>Dikarya</taxon>
        <taxon>Ascomycota</taxon>
        <taxon>Pezizomycotina</taxon>
        <taxon>Sordariomycetes</taxon>
        <taxon>Sordariomycetidae</taxon>
        <taxon>Sordariales</taxon>
        <taxon>Sordariaceae</taxon>
        <taxon>Neurospora</taxon>
    </lineage>
</organism>
<reference evidence="3" key="1">
    <citation type="journal article" date="2011" name="Genetics">
        <title>Massive changes in genome architecture accompany the transition to self-fertility in the filamentous fungus Neurospora tetrasperma.</title>
        <authorList>
            <person name="Ellison C.E."/>
            <person name="Stajich J.E."/>
            <person name="Jacobson D.J."/>
            <person name="Natvig D.O."/>
            <person name="Lapidus A."/>
            <person name="Foster B."/>
            <person name="Aerts A."/>
            <person name="Riley R."/>
            <person name="Lindquist E.A."/>
            <person name="Grigoriev I.V."/>
            <person name="Taylor J.W."/>
        </authorList>
    </citation>
    <scope>NUCLEOTIDE SEQUENCE [LARGE SCALE GENOMIC DNA]</scope>
    <source>
        <strain evidence="3">FGSC 2508 / P0657</strain>
    </source>
</reference>
<protein>
    <submittedName>
        <fullName evidence="2">Uncharacterized protein</fullName>
    </submittedName>
</protein>
<gene>
    <name evidence="2" type="ORF">NEUTE1DRAFT_122576</name>
</gene>
<dbReference type="AlphaFoldDB" id="F8MKY8"/>
<dbReference type="RefSeq" id="XP_009851363.1">
    <property type="nucleotide sequence ID" value="XM_009853061.1"/>
</dbReference>
<dbReference type="GeneID" id="20824332"/>
<dbReference type="HOGENOM" id="CLU_1058035_0_0_1"/>
<accession>F8MKY8</accession>
<dbReference type="VEuPathDB" id="FungiDB:NEUTE1DRAFT_122576"/>
<dbReference type="Proteomes" id="UP000008065">
    <property type="component" value="Unassembled WGS sequence"/>
</dbReference>
<feature type="region of interest" description="Disordered" evidence="1">
    <location>
        <begin position="169"/>
        <end position="194"/>
    </location>
</feature>